<proteinExistence type="predicted"/>
<gene>
    <name evidence="2" type="ORF">ACFOZ5_18835</name>
</gene>
<feature type="coiled-coil region" evidence="1">
    <location>
        <begin position="209"/>
        <end position="314"/>
    </location>
</feature>
<comment type="caution">
    <text evidence="2">The sequence shown here is derived from an EMBL/GenBank/DDBJ whole genome shotgun (WGS) entry which is preliminary data.</text>
</comment>
<dbReference type="RefSeq" id="WP_379890260.1">
    <property type="nucleotide sequence ID" value="NZ_JBHSDI010000063.1"/>
</dbReference>
<reference evidence="3" key="1">
    <citation type="journal article" date="2019" name="Int. J. Syst. Evol. Microbiol.">
        <title>The Global Catalogue of Microorganisms (GCM) 10K type strain sequencing project: providing services to taxonomists for standard genome sequencing and annotation.</title>
        <authorList>
            <consortium name="The Broad Institute Genomics Platform"/>
            <consortium name="The Broad Institute Genome Sequencing Center for Infectious Disease"/>
            <person name="Wu L."/>
            <person name="Ma J."/>
        </authorList>
    </citation>
    <scope>NUCLEOTIDE SEQUENCE [LARGE SCALE GENOMIC DNA]</scope>
    <source>
        <strain evidence="3">CECT 7297</strain>
    </source>
</reference>
<name>A0ABV8QL93_9GAMM</name>
<protein>
    <submittedName>
        <fullName evidence="2">DNA repair protein</fullName>
    </submittedName>
</protein>
<dbReference type="Proteomes" id="UP001595798">
    <property type="component" value="Unassembled WGS sequence"/>
</dbReference>
<dbReference type="EMBL" id="JBHSDI010000063">
    <property type="protein sequence ID" value="MFC4261081.1"/>
    <property type="molecule type" value="Genomic_DNA"/>
</dbReference>
<evidence type="ECO:0000313" key="2">
    <source>
        <dbReference type="EMBL" id="MFC4261081.1"/>
    </source>
</evidence>
<keyword evidence="1" id="KW-0175">Coiled coil</keyword>
<organism evidence="2 3">
    <name type="scientific">Marinobacter lacisalsi</name>
    <dbReference type="NCBI Taxonomy" id="475979"/>
    <lineage>
        <taxon>Bacteria</taxon>
        <taxon>Pseudomonadati</taxon>
        <taxon>Pseudomonadota</taxon>
        <taxon>Gammaproteobacteria</taxon>
        <taxon>Pseudomonadales</taxon>
        <taxon>Marinobacteraceae</taxon>
        <taxon>Marinobacter</taxon>
    </lineage>
</organism>
<evidence type="ECO:0000313" key="3">
    <source>
        <dbReference type="Proteomes" id="UP001595798"/>
    </source>
</evidence>
<keyword evidence="3" id="KW-1185">Reference proteome</keyword>
<sequence>MALADPSAEGYSAVFFMDGIDVSRQMRATEFDAFLDGYVGLSDLADTEVRAVFVQIGTDLLVRGLVFFRIYFDEQGRADSHWNIPVETLAGKGSAGPDMGAGPIRLVCRSLCPEKRYKSDLWDPDMTPGSNHFQTIRKAVTANHLKFRRKDSSEDQIPVLRTALGKPDAEVAAQEATAQRNRLAHMIREQRLRIKTLQSAHKDSMSAIQREHRLEYRAWQEEKAELERSMERARLDSSKARKRLERRDLQVKELRKQLEAARASVQEAPQGLEEAAQAEVVLLREQLERKQREVDNLGKVIRDLELSLDETRDRAPDEDSLIGHLKDQKVFLVGYHAGVGHITLPFNDLRRYFDNPTGYAAEKCGISEPAYRRWLEHYENPVCRAPGKKKGQTCGRPVMRVSQPADFEPGVHDRCDQHASAE</sequence>
<evidence type="ECO:0000256" key="1">
    <source>
        <dbReference type="SAM" id="Coils"/>
    </source>
</evidence>
<accession>A0ABV8QL93</accession>